<name>A0A7J7MQG4_9MAGN</name>
<proteinExistence type="predicted"/>
<accession>A0A7J7MQG4</accession>
<keyword evidence="2" id="KW-1185">Reference proteome</keyword>
<gene>
    <name evidence="1" type="ORF">GIB67_041584</name>
</gene>
<dbReference type="EMBL" id="JACGCM010001281">
    <property type="protein sequence ID" value="KAF6157123.1"/>
    <property type="molecule type" value="Genomic_DNA"/>
</dbReference>
<dbReference type="AlphaFoldDB" id="A0A7J7MQG4"/>
<evidence type="ECO:0000313" key="2">
    <source>
        <dbReference type="Proteomes" id="UP000541444"/>
    </source>
</evidence>
<comment type="caution">
    <text evidence="1">The sequence shown here is derived from an EMBL/GenBank/DDBJ whole genome shotgun (WGS) entry which is preliminary data.</text>
</comment>
<evidence type="ECO:0000313" key="1">
    <source>
        <dbReference type="EMBL" id="KAF6157123.1"/>
    </source>
</evidence>
<protein>
    <submittedName>
        <fullName evidence="1">Uncharacterized protein</fullName>
    </submittedName>
</protein>
<reference evidence="1 2" key="1">
    <citation type="journal article" date="2020" name="IScience">
        <title>Genome Sequencing of the Endangered Kingdonia uniflora (Circaeasteraceae, Ranunculales) Reveals Potential Mechanisms of Evolutionary Specialization.</title>
        <authorList>
            <person name="Sun Y."/>
            <person name="Deng T."/>
            <person name="Zhang A."/>
            <person name="Moore M.J."/>
            <person name="Landis J.B."/>
            <person name="Lin N."/>
            <person name="Zhang H."/>
            <person name="Zhang X."/>
            <person name="Huang J."/>
            <person name="Zhang X."/>
            <person name="Sun H."/>
            <person name="Wang H."/>
        </authorList>
    </citation>
    <scope>NUCLEOTIDE SEQUENCE [LARGE SCALE GENOMIC DNA]</scope>
    <source>
        <strain evidence="1">TB1705</strain>
        <tissue evidence="1">Leaf</tissue>
    </source>
</reference>
<organism evidence="1 2">
    <name type="scientific">Kingdonia uniflora</name>
    <dbReference type="NCBI Taxonomy" id="39325"/>
    <lineage>
        <taxon>Eukaryota</taxon>
        <taxon>Viridiplantae</taxon>
        <taxon>Streptophyta</taxon>
        <taxon>Embryophyta</taxon>
        <taxon>Tracheophyta</taxon>
        <taxon>Spermatophyta</taxon>
        <taxon>Magnoliopsida</taxon>
        <taxon>Ranunculales</taxon>
        <taxon>Circaeasteraceae</taxon>
        <taxon>Kingdonia</taxon>
    </lineage>
</organism>
<dbReference type="OrthoDB" id="686198at2759"/>
<sequence length="154" mass="17598">MFHLPPEEWDALIKINENVSTFRKSRLPHEDLMKAIFANRVATGQYATGPTMDDFISMATLDVVADLILEDENNVPTNLAEGDTDTYFIDHHFEPSGVHFVFDLKPSLSSLNQNNLRLITLHSLYLNQCHPLLSWKVVTAVGRKYKKLKTLWIS</sequence>
<dbReference type="Proteomes" id="UP000541444">
    <property type="component" value="Unassembled WGS sequence"/>
</dbReference>